<evidence type="ECO:0000259" key="4">
    <source>
        <dbReference type="PROSITE" id="PS50110"/>
    </source>
</evidence>
<dbReference type="SMART" id="SM00267">
    <property type="entry name" value="GGDEF"/>
    <property type="match status" value="1"/>
</dbReference>
<evidence type="ECO:0000313" key="6">
    <source>
        <dbReference type="EMBL" id="EPR34244.1"/>
    </source>
</evidence>
<dbReference type="InterPro" id="IPR011006">
    <property type="entry name" value="CheY-like_superfamily"/>
</dbReference>
<dbReference type="Pfam" id="PF00990">
    <property type="entry name" value="GGDEF"/>
    <property type="match status" value="1"/>
</dbReference>
<dbReference type="Proteomes" id="UP000014977">
    <property type="component" value="Unassembled WGS sequence"/>
</dbReference>
<dbReference type="InterPro" id="IPR000160">
    <property type="entry name" value="GGDEF_dom"/>
</dbReference>
<dbReference type="InterPro" id="IPR001789">
    <property type="entry name" value="Sig_transdc_resp-reg_receiver"/>
</dbReference>
<dbReference type="GO" id="GO:0052621">
    <property type="term" value="F:diguanylate cyclase activity"/>
    <property type="evidence" value="ECO:0007669"/>
    <property type="project" value="UniProtKB-EC"/>
</dbReference>
<dbReference type="Pfam" id="PF00072">
    <property type="entry name" value="Response_reg"/>
    <property type="match status" value="1"/>
</dbReference>
<dbReference type="NCBIfam" id="TIGR00254">
    <property type="entry name" value="GGDEF"/>
    <property type="match status" value="1"/>
</dbReference>
<dbReference type="CDD" id="cd17536">
    <property type="entry name" value="REC_YesN-like"/>
    <property type="match status" value="1"/>
</dbReference>
<dbReference type="AlphaFoldDB" id="S7UKB3"/>
<dbReference type="GO" id="GO:0000160">
    <property type="term" value="P:phosphorelay signal transduction system"/>
    <property type="evidence" value="ECO:0007669"/>
    <property type="project" value="InterPro"/>
</dbReference>
<dbReference type="InterPro" id="IPR043128">
    <property type="entry name" value="Rev_trsase/Diguanyl_cyclase"/>
</dbReference>
<evidence type="ECO:0000256" key="2">
    <source>
        <dbReference type="ARBA" id="ARBA00034247"/>
    </source>
</evidence>
<evidence type="ECO:0000313" key="7">
    <source>
        <dbReference type="Proteomes" id="UP000014977"/>
    </source>
</evidence>
<dbReference type="EMBL" id="ATHJ01000118">
    <property type="protein sequence ID" value="EPR34244.1"/>
    <property type="molecule type" value="Genomic_DNA"/>
</dbReference>
<name>S7UKB3_DESML</name>
<dbReference type="Gene3D" id="3.30.70.270">
    <property type="match status" value="1"/>
</dbReference>
<dbReference type="CDD" id="cd01949">
    <property type="entry name" value="GGDEF"/>
    <property type="match status" value="1"/>
</dbReference>
<dbReference type="GO" id="GO:1902201">
    <property type="term" value="P:negative regulation of bacterial-type flagellum-dependent cell motility"/>
    <property type="evidence" value="ECO:0007669"/>
    <property type="project" value="TreeGrafter"/>
</dbReference>
<protein>
    <recommendedName>
        <fullName evidence="1">diguanylate cyclase</fullName>
        <ecNumber evidence="1">2.7.7.65</ecNumber>
    </recommendedName>
</protein>
<dbReference type="SUPFAM" id="SSF52172">
    <property type="entry name" value="CheY-like"/>
    <property type="match status" value="1"/>
</dbReference>
<comment type="catalytic activity">
    <reaction evidence="2">
        <text>2 GTP = 3',3'-c-di-GMP + 2 diphosphate</text>
        <dbReference type="Rhea" id="RHEA:24898"/>
        <dbReference type="ChEBI" id="CHEBI:33019"/>
        <dbReference type="ChEBI" id="CHEBI:37565"/>
        <dbReference type="ChEBI" id="CHEBI:58805"/>
        <dbReference type="EC" id="2.7.7.65"/>
    </reaction>
</comment>
<keyword evidence="3" id="KW-0597">Phosphoprotein</keyword>
<dbReference type="Gene3D" id="3.40.50.2300">
    <property type="match status" value="1"/>
</dbReference>
<comment type="caution">
    <text evidence="6">The sequence shown here is derived from an EMBL/GenBank/DDBJ whole genome shotgun (WGS) entry which is preliminary data.</text>
</comment>
<dbReference type="InterPro" id="IPR029787">
    <property type="entry name" value="Nucleotide_cyclase"/>
</dbReference>
<dbReference type="PROSITE" id="PS50110">
    <property type="entry name" value="RESPONSE_REGULATORY"/>
    <property type="match status" value="1"/>
</dbReference>
<dbReference type="InterPro" id="IPR050469">
    <property type="entry name" value="Diguanylate_Cyclase"/>
</dbReference>
<dbReference type="PROSITE" id="PS50887">
    <property type="entry name" value="GGDEF"/>
    <property type="match status" value="1"/>
</dbReference>
<dbReference type="FunFam" id="3.30.70.270:FF:000001">
    <property type="entry name" value="Diguanylate cyclase domain protein"/>
    <property type="match status" value="1"/>
</dbReference>
<organism evidence="6 7">
    <name type="scientific">Desulfococcus multivorans DSM 2059</name>
    <dbReference type="NCBI Taxonomy" id="1121405"/>
    <lineage>
        <taxon>Bacteria</taxon>
        <taxon>Pseudomonadati</taxon>
        <taxon>Thermodesulfobacteriota</taxon>
        <taxon>Desulfobacteria</taxon>
        <taxon>Desulfobacterales</taxon>
        <taxon>Desulfococcaceae</taxon>
        <taxon>Desulfococcus</taxon>
    </lineage>
</organism>
<keyword evidence="7" id="KW-1185">Reference proteome</keyword>
<feature type="domain" description="Response regulatory" evidence="4">
    <location>
        <begin position="11"/>
        <end position="124"/>
    </location>
</feature>
<dbReference type="PATRIC" id="fig|1121405.3.peg.3850"/>
<dbReference type="SUPFAM" id="SSF55073">
    <property type="entry name" value="Nucleotide cyclase"/>
    <property type="match status" value="1"/>
</dbReference>
<reference evidence="6 7" key="1">
    <citation type="journal article" date="2013" name="Genome Announc.">
        <title>Draft genome sequences for three mercury-methylating, sulfate-reducing bacteria.</title>
        <authorList>
            <person name="Brown S.D."/>
            <person name="Hurt R.A.Jr."/>
            <person name="Gilmour C.C."/>
            <person name="Elias D.A."/>
        </authorList>
    </citation>
    <scope>NUCLEOTIDE SEQUENCE [LARGE SCALE GENOMIC DNA]</scope>
    <source>
        <strain evidence="6 7">DSM 2059</strain>
    </source>
</reference>
<dbReference type="GO" id="GO:0043709">
    <property type="term" value="P:cell adhesion involved in single-species biofilm formation"/>
    <property type="evidence" value="ECO:0007669"/>
    <property type="project" value="TreeGrafter"/>
</dbReference>
<feature type="modified residue" description="4-aspartylphosphate" evidence="3">
    <location>
        <position position="60"/>
    </location>
</feature>
<gene>
    <name evidence="6" type="ORF">dsmv_3328</name>
</gene>
<dbReference type="EC" id="2.7.7.65" evidence="1"/>
<feature type="domain" description="GGDEF" evidence="5">
    <location>
        <begin position="167"/>
        <end position="300"/>
    </location>
</feature>
<evidence type="ECO:0000256" key="3">
    <source>
        <dbReference type="PROSITE-ProRule" id="PRU00169"/>
    </source>
</evidence>
<dbReference type="eggNOG" id="COG3706">
    <property type="taxonomic scope" value="Bacteria"/>
</dbReference>
<accession>S7UKB3</accession>
<evidence type="ECO:0000256" key="1">
    <source>
        <dbReference type="ARBA" id="ARBA00012528"/>
    </source>
</evidence>
<evidence type="ECO:0000259" key="5">
    <source>
        <dbReference type="PROSITE" id="PS50887"/>
    </source>
</evidence>
<dbReference type="PANTHER" id="PTHR45138:SF9">
    <property type="entry name" value="DIGUANYLATE CYCLASE DGCM-RELATED"/>
    <property type="match status" value="1"/>
</dbReference>
<proteinExistence type="predicted"/>
<sequence>MKKPRRHIDSKVLIVDDDDMIRALMNDFMKTLGYQCYTASSGLEALRILEENPVDVVITDIIMPGMDGLELTRKIKEKYDYEIIVMTGFSGAYSYEEVIQKGASDFVFKPVRYEELHLRLQRVLRERSMREKLQQLAITDDLTRLFNSRHFYRRLSEEMDRAVRYHHPLALLMLDIDYFKAYNDTHGHLEGNTVLTRLGHIIRSGLRRLDSAYRYGGEEFTVILPETDGPGACHVARRLSDAIAGERFYPAAGKAVGITVSIGIAEYRPDEKMEVFIKRADVAMYASKQKGRNCITFLETDPDDTAVRSAG</sequence>
<dbReference type="PANTHER" id="PTHR45138">
    <property type="entry name" value="REGULATORY COMPONENTS OF SENSORY TRANSDUCTION SYSTEM"/>
    <property type="match status" value="1"/>
</dbReference>
<dbReference type="GO" id="GO:0005886">
    <property type="term" value="C:plasma membrane"/>
    <property type="evidence" value="ECO:0007669"/>
    <property type="project" value="TreeGrafter"/>
</dbReference>
<dbReference type="STRING" id="897.B2D07_17030"/>
<dbReference type="SMART" id="SM00448">
    <property type="entry name" value="REC"/>
    <property type="match status" value="1"/>
</dbReference>